<dbReference type="Proteomes" id="UP000646827">
    <property type="component" value="Unassembled WGS sequence"/>
</dbReference>
<dbReference type="Gene3D" id="1.10.3970.10">
    <property type="entry name" value="BSD domain"/>
    <property type="match status" value="1"/>
</dbReference>
<dbReference type="EMBL" id="JAEPRB010000001">
    <property type="protein sequence ID" value="KAG2228345.1"/>
    <property type="molecule type" value="Genomic_DNA"/>
</dbReference>
<feature type="region of interest" description="Disordered" evidence="1">
    <location>
        <begin position="229"/>
        <end position="332"/>
    </location>
</feature>
<gene>
    <name evidence="3" type="ORF">INT45_011137</name>
</gene>
<protein>
    <recommendedName>
        <fullName evidence="2">BSD domain-containing protein</fullName>
    </recommendedName>
</protein>
<feature type="compositionally biased region" description="Basic and acidic residues" evidence="1">
    <location>
        <begin position="322"/>
        <end position="332"/>
    </location>
</feature>
<proteinExistence type="predicted"/>
<comment type="caution">
    <text evidence="3">The sequence shown here is derived from an EMBL/GenBank/DDBJ whole genome shotgun (WGS) entry which is preliminary data.</text>
</comment>
<dbReference type="Pfam" id="PF03909">
    <property type="entry name" value="BSD"/>
    <property type="match status" value="1"/>
</dbReference>
<feature type="compositionally biased region" description="Basic and acidic residues" evidence="1">
    <location>
        <begin position="263"/>
        <end position="276"/>
    </location>
</feature>
<evidence type="ECO:0000256" key="1">
    <source>
        <dbReference type="SAM" id="MobiDB-lite"/>
    </source>
</evidence>
<dbReference type="SMART" id="SM00751">
    <property type="entry name" value="BSD"/>
    <property type="match status" value="1"/>
</dbReference>
<feature type="compositionally biased region" description="Low complexity" evidence="1">
    <location>
        <begin position="116"/>
        <end position="126"/>
    </location>
</feature>
<dbReference type="PANTHER" id="PTHR16019:SF6">
    <property type="entry name" value="SYNAPSE-ASSOCIATED PROTEIN 1"/>
    <property type="match status" value="1"/>
</dbReference>
<dbReference type="AlphaFoldDB" id="A0A8H7SGX9"/>
<feature type="domain" description="BSD" evidence="2">
    <location>
        <begin position="171"/>
        <end position="225"/>
    </location>
</feature>
<sequence length="332" mass="37848">PVVMTQNDNNNTNSESVNTTITTTNTKKEEEKQQQKTPTTPQATASSLFGSVSSTFSSWTSSLQKETEQGFPGTFKRFNDFSQTIQAKAKELPQNIANLPNSFEAERNNFLNEYNNGTTTATTTRTTTKKNTRGSELVAPWQGYGAYEKEMKKRILALSKDQRNFLFSPPEDTSFQFDLKAYSQTAKAVLQHDEELARMRFLLVPQQVQEPIFWRNYFYRVTLEKQSVLSSTDIDPTQHEQEEEDEKNDVLFDYPTSDGEENEEKKDDQKTIKSTESKASTTTTKKVENKPSSSSSSPTPVKAEEPVKKIDENFEDMEEWERELRKGAIETA</sequence>
<feature type="region of interest" description="Disordered" evidence="1">
    <location>
        <begin position="113"/>
        <end position="133"/>
    </location>
</feature>
<dbReference type="GO" id="GO:0005794">
    <property type="term" value="C:Golgi apparatus"/>
    <property type="evidence" value="ECO:0007669"/>
    <property type="project" value="TreeGrafter"/>
</dbReference>
<feature type="compositionally biased region" description="Low complexity" evidence="1">
    <location>
        <begin position="35"/>
        <end position="47"/>
    </location>
</feature>
<dbReference type="InterPro" id="IPR051494">
    <property type="entry name" value="BSD_domain-containing"/>
</dbReference>
<dbReference type="PANTHER" id="PTHR16019">
    <property type="entry name" value="SYNAPSE-ASSOCIATED PROTEIN"/>
    <property type="match status" value="1"/>
</dbReference>
<evidence type="ECO:0000313" key="3">
    <source>
        <dbReference type="EMBL" id="KAG2228345.1"/>
    </source>
</evidence>
<feature type="region of interest" description="Disordered" evidence="1">
    <location>
        <begin position="1"/>
        <end position="47"/>
    </location>
</feature>
<dbReference type="SUPFAM" id="SSF140383">
    <property type="entry name" value="BSD domain-like"/>
    <property type="match status" value="1"/>
</dbReference>
<keyword evidence="4" id="KW-1185">Reference proteome</keyword>
<feature type="non-terminal residue" evidence="3">
    <location>
        <position position="1"/>
    </location>
</feature>
<feature type="compositionally biased region" description="Low complexity" evidence="1">
    <location>
        <begin position="1"/>
        <end position="25"/>
    </location>
</feature>
<feature type="compositionally biased region" description="Basic and acidic residues" evidence="1">
    <location>
        <begin position="302"/>
        <end position="312"/>
    </location>
</feature>
<dbReference type="GO" id="GO:0005634">
    <property type="term" value="C:nucleus"/>
    <property type="evidence" value="ECO:0007669"/>
    <property type="project" value="TreeGrafter"/>
</dbReference>
<reference evidence="3 4" key="1">
    <citation type="submission" date="2020-12" db="EMBL/GenBank/DDBJ databases">
        <title>Metabolic potential, ecology and presence of endohyphal bacteria is reflected in genomic diversity of Mucoromycotina.</title>
        <authorList>
            <person name="Muszewska A."/>
            <person name="Okrasinska A."/>
            <person name="Steczkiewicz K."/>
            <person name="Drgas O."/>
            <person name="Orlowska M."/>
            <person name="Perlinska-Lenart U."/>
            <person name="Aleksandrzak-Piekarczyk T."/>
            <person name="Szatraj K."/>
            <person name="Zielenkiewicz U."/>
            <person name="Pilsyk S."/>
            <person name="Malc E."/>
            <person name="Mieczkowski P."/>
            <person name="Kruszewska J.S."/>
            <person name="Biernat P."/>
            <person name="Pawlowska J."/>
        </authorList>
    </citation>
    <scope>NUCLEOTIDE SEQUENCE [LARGE SCALE GENOMIC DNA]</scope>
    <source>
        <strain evidence="3 4">CBS 142.35</strain>
    </source>
</reference>
<accession>A0A8H7SGX9</accession>
<evidence type="ECO:0000259" key="2">
    <source>
        <dbReference type="PROSITE" id="PS50858"/>
    </source>
</evidence>
<dbReference type="OrthoDB" id="47923at2759"/>
<dbReference type="InterPro" id="IPR035925">
    <property type="entry name" value="BSD_dom_sf"/>
</dbReference>
<name>A0A8H7SGX9_9FUNG</name>
<organism evidence="3 4">
    <name type="scientific">Circinella minor</name>
    <dbReference type="NCBI Taxonomy" id="1195481"/>
    <lineage>
        <taxon>Eukaryota</taxon>
        <taxon>Fungi</taxon>
        <taxon>Fungi incertae sedis</taxon>
        <taxon>Mucoromycota</taxon>
        <taxon>Mucoromycotina</taxon>
        <taxon>Mucoromycetes</taxon>
        <taxon>Mucorales</taxon>
        <taxon>Lichtheimiaceae</taxon>
        <taxon>Circinella</taxon>
    </lineage>
</organism>
<dbReference type="GO" id="GO:0038203">
    <property type="term" value="P:TORC2 signaling"/>
    <property type="evidence" value="ECO:0007669"/>
    <property type="project" value="TreeGrafter"/>
</dbReference>
<dbReference type="PROSITE" id="PS50858">
    <property type="entry name" value="BSD"/>
    <property type="match status" value="1"/>
</dbReference>
<evidence type="ECO:0000313" key="4">
    <source>
        <dbReference type="Proteomes" id="UP000646827"/>
    </source>
</evidence>
<dbReference type="InterPro" id="IPR005607">
    <property type="entry name" value="BSD_dom"/>
</dbReference>